<proteinExistence type="predicted"/>
<keyword evidence="2" id="KW-1185">Reference proteome</keyword>
<gene>
    <name evidence="1" type="ORF">XENORESO_021977</name>
</gene>
<dbReference type="Proteomes" id="UP001444071">
    <property type="component" value="Unassembled WGS sequence"/>
</dbReference>
<evidence type="ECO:0000313" key="2">
    <source>
        <dbReference type="Proteomes" id="UP001444071"/>
    </source>
</evidence>
<organism evidence="1 2">
    <name type="scientific">Xenotaenia resolanae</name>
    <dbReference type="NCBI Taxonomy" id="208358"/>
    <lineage>
        <taxon>Eukaryota</taxon>
        <taxon>Metazoa</taxon>
        <taxon>Chordata</taxon>
        <taxon>Craniata</taxon>
        <taxon>Vertebrata</taxon>
        <taxon>Euteleostomi</taxon>
        <taxon>Actinopterygii</taxon>
        <taxon>Neopterygii</taxon>
        <taxon>Teleostei</taxon>
        <taxon>Neoteleostei</taxon>
        <taxon>Acanthomorphata</taxon>
        <taxon>Ovalentaria</taxon>
        <taxon>Atherinomorphae</taxon>
        <taxon>Cyprinodontiformes</taxon>
        <taxon>Goodeidae</taxon>
        <taxon>Xenotaenia</taxon>
    </lineage>
</organism>
<evidence type="ECO:0000313" key="1">
    <source>
        <dbReference type="EMBL" id="MEQ2271119.1"/>
    </source>
</evidence>
<name>A0ABV0WPU9_9TELE</name>
<evidence type="ECO:0008006" key="3">
    <source>
        <dbReference type="Google" id="ProtNLM"/>
    </source>
</evidence>
<comment type="caution">
    <text evidence="1">The sequence shown here is derived from an EMBL/GenBank/DDBJ whole genome shotgun (WGS) entry which is preliminary data.</text>
</comment>
<dbReference type="EMBL" id="JAHRIM010061022">
    <property type="protein sequence ID" value="MEQ2271119.1"/>
    <property type="molecule type" value="Genomic_DNA"/>
</dbReference>
<sequence>MLSIKVFCFFSCSSPFSVQPKACTVKHTRFIPARWPVCFQNLLLGGPVIVVLEKHSPRLCRLFSPAEDVLLGRGMRLHEGNRCSKHFAVFTVDMIETKYSVQVK</sequence>
<protein>
    <recommendedName>
        <fullName evidence="3">Secreted protein</fullName>
    </recommendedName>
</protein>
<accession>A0ABV0WPU9</accession>
<reference evidence="1 2" key="1">
    <citation type="submission" date="2021-06" db="EMBL/GenBank/DDBJ databases">
        <authorList>
            <person name="Palmer J.M."/>
        </authorList>
    </citation>
    <scope>NUCLEOTIDE SEQUENCE [LARGE SCALE GENOMIC DNA]</scope>
    <source>
        <strain evidence="1 2">XR_2019</strain>
        <tissue evidence="1">Muscle</tissue>
    </source>
</reference>